<reference evidence="1" key="1">
    <citation type="submission" date="2022-10" db="EMBL/GenBank/DDBJ databases">
        <authorList>
            <person name="Yu W.X."/>
        </authorList>
    </citation>
    <scope>NUCLEOTIDE SEQUENCE</scope>
    <source>
        <strain evidence="1">AAT</strain>
    </source>
</reference>
<proteinExistence type="predicted"/>
<dbReference type="Proteomes" id="UP001209229">
    <property type="component" value="Unassembled WGS sequence"/>
</dbReference>
<organism evidence="1 2">
    <name type="scientific">Plebeiibacterium sediminum</name>
    <dbReference type="NCBI Taxonomy" id="2992112"/>
    <lineage>
        <taxon>Bacteria</taxon>
        <taxon>Pseudomonadati</taxon>
        <taxon>Bacteroidota</taxon>
        <taxon>Bacteroidia</taxon>
        <taxon>Marinilabiliales</taxon>
        <taxon>Marinilabiliaceae</taxon>
        <taxon>Plebeiibacterium</taxon>
    </lineage>
</organism>
<dbReference type="AlphaFoldDB" id="A0AAE3M731"/>
<dbReference type="EMBL" id="JAPDPJ010000036">
    <property type="protein sequence ID" value="MCW3787780.1"/>
    <property type="molecule type" value="Genomic_DNA"/>
</dbReference>
<accession>A0AAE3M731</accession>
<evidence type="ECO:0000313" key="2">
    <source>
        <dbReference type="Proteomes" id="UP001209229"/>
    </source>
</evidence>
<evidence type="ECO:0000313" key="1">
    <source>
        <dbReference type="EMBL" id="MCW3787780.1"/>
    </source>
</evidence>
<keyword evidence="2" id="KW-1185">Reference proteome</keyword>
<sequence>MQQYLKKALFASIILFTTVSSFGQYYKRNQFLEGLKIQPKVGFNMFYGDLVSEKRTKYTLGVAAEKELSSYINGRVDLSYGSMQGTQLLPGLNTAYATFDNTYIHFNVGATFRPLDLAYGLFKQRRVSPYIIGQMGVMQFSSTEYWGAGSGNPEGSVWREVSEMAPTFSMGGGVSIFYTSRLSINAEFIGSFSFNDRVDAHDVWYMADGTVVQTDSNDFFYVGTIGVSYLFSDSRWKNSPKYNRKAYLRTRSLYKVSNKKIKRPSRGRTKRYRR</sequence>
<dbReference type="SUPFAM" id="SSF56925">
    <property type="entry name" value="OMPA-like"/>
    <property type="match status" value="1"/>
</dbReference>
<comment type="caution">
    <text evidence="1">The sequence shown here is derived from an EMBL/GenBank/DDBJ whole genome shotgun (WGS) entry which is preliminary data.</text>
</comment>
<protein>
    <recommendedName>
        <fullName evidence="3">Outer membrane protein beta-barrel domain-containing protein</fullName>
    </recommendedName>
</protein>
<evidence type="ECO:0008006" key="3">
    <source>
        <dbReference type="Google" id="ProtNLM"/>
    </source>
</evidence>
<name>A0AAE3M731_9BACT</name>
<gene>
    <name evidence="1" type="ORF">OM075_14990</name>
</gene>
<dbReference type="InterPro" id="IPR011250">
    <property type="entry name" value="OMP/PagP_B-barrel"/>
</dbReference>
<dbReference type="Gene3D" id="2.40.160.20">
    <property type="match status" value="1"/>
</dbReference>
<dbReference type="RefSeq" id="WP_301191344.1">
    <property type="nucleotide sequence ID" value="NZ_JAPDPJ010000036.1"/>
</dbReference>